<sequence>MANLNDAKIILIGDGGVGSAFAYCNVLQGIGRELGIIDIKEDRVNADVLDLEDATGFTARKRVYQATYGNCKDADIVVITAGIPQKPGGETRLDLVDKNLPIFKEMVGKVVDSGFDGIFVVASNPVDILTYATWKFSGFPKERVIGSGTSLDTARFRAEISKVLDVDPRDIIAYVLGEHGDSEFGAWSHVAVGGQPIEKFATAENRLADEAYQDEVSDYVRNKAYDIINGKGATYYGVAACLNRICRAILDNEHAVLPVSAYLDGHYGQHDVFTGTPAIISSKGLEQVVELQLTDKEQALMEKSCSAMKEIQTNAFAKLEQ</sequence>
<dbReference type="PROSITE" id="PS00064">
    <property type="entry name" value="L_LDH"/>
    <property type="match status" value="1"/>
</dbReference>
<dbReference type="InterPro" id="IPR022383">
    <property type="entry name" value="Lactate/malate_DH_C"/>
</dbReference>
<comment type="similarity">
    <text evidence="2 8">Belongs to the LDH/MDH superfamily. LDH family.</text>
</comment>
<feature type="binding site" evidence="8">
    <location>
        <position position="92"/>
    </location>
    <ligand>
        <name>substrate</name>
    </ligand>
</feature>
<protein>
    <recommendedName>
        <fullName evidence="4 8">L-lactate dehydrogenase</fullName>
        <shortName evidence="8">L-LDH</shortName>
        <ecNumber evidence="3 8">1.1.1.27</ecNumber>
    </recommendedName>
</protein>
<dbReference type="InterPro" id="IPR001236">
    <property type="entry name" value="Lactate/malate_DH_N"/>
</dbReference>
<dbReference type="InterPro" id="IPR011304">
    <property type="entry name" value="L-lactate_DH"/>
</dbReference>
<dbReference type="Gene3D" id="3.40.50.720">
    <property type="entry name" value="NAD(P)-binding Rossmann-like Domain"/>
    <property type="match status" value="1"/>
</dbReference>
<evidence type="ECO:0000256" key="10">
    <source>
        <dbReference type="PIRSR" id="PIRSR000102-3"/>
    </source>
</evidence>
<dbReference type="RefSeq" id="WP_060937365.1">
    <property type="nucleotide sequence ID" value="NZ_JASOZP010000002.1"/>
</dbReference>
<comment type="caution">
    <text evidence="8">Lacks conserved residue(s) required for the propagation of feature annotation.</text>
</comment>
<organism evidence="13 14">
    <name type="scientific">Aerococcus christensenii</name>
    <dbReference type="NCBI Taxonomy" id="87541"/>
    <lineage>
        <taxon>Bacteria</taxon>
        <taxon>Bacillati</taxon>
        <taxon>Bacillota</taxon>
        <taxon>Bacilli</taxon>
        <taxon>Lactobacillales</taxon>
        <taxon>Aerococcaceae</taxon>
        <taxon>Aerococcus</taxon>
    </lineage>
</organism>
<dbReference type="GO" id="GO:0004459">
    <property type="term" value="F:L-lactate dehydrogenase (NAD+) activity"/>
    <property type="evidence" value="ECO:0007669"/>
    <property type="project" value="UniProtKB-UniRule"/>
</dbReference>
<feature type="binding site" evidence="8">
    <location>
        <position position="147"/>
    </location>
    <ligand>
        <name>NAD(+)</name>
        <dbReference type="ChEBI" id="CHEBI:57540"/>
    </ligand>
</feature>
<dbReference type="PANTHER" id="PTHR43128:SF16">
    <property type="entry name" value="L-LACTATE DEHYDROGENASE"/>
    <property type="match status" value="1"/>
</dbReference>
<dbReference type="EMBL" id="LSCQ01000103">
    <property type="protein sequence ID" value="KXB33106.1"/>
    <property type="molecule type" value="Genomic_DNA"/>
</dbReference>
<feature type="binding site" evidence="8">
    <location>
        <position position="85"/>
    </location>
    <ligand>
        <name>substrate</name>
    </ligand>
</feature>
<dbReference type="STRING" id="87541.AWM71_06835"/>
<feature type="modified residue" description="Phosphotyrosine" evidence="8">
    <location>
        <position position="225"/>
    </location>
</feature>
<dbReference type="OrthoDB" id="9802969at2"/>
<dbReference type="HAMAP" id="MF_00488">
    <property type="entry name" value="Lactate_dehydrog"/>
    <property type="match status" value="1"/>
</dbReference>
<dbReference type="NCBIfam" id="TIGR01771">
    <property type="entry name" value="L-LDH-NAD"/>
    <property type="match status" value="1"/>
</dbReference>
<feature type="binding site" evidence="8">
    <location>
        <begin position="152"/>
        <end position="155"/>
    </location>
    <ligand>
        <name>substrate</name>
    </ligand>
</feature>
<dbReference type="GO" id="GO:0006089">
    <property type="term" value="P:lactate metabolic process"/>
    <property type="evidence" value="ECO:0007669"/>
    <property type="project" value="TreeGrafter"/>
</dbReference>
<dbReference type="SUPFAM" id="SSF56327">
    <property type="entry name" value="LDH C-terminal domain-like"/>
    <property type="match status" value="1"/>
</dbReference>
<accession>A0A133XQ92</accession>
<dbReference type="AlphaFoldDB" id="A0A133XQ92"/>
<dbReference type="Pfam" id="PF02866">
    <property type="entry name" value="Ldh_1_C"/>
    <property type="match status" value="1"/>
</dbReference>
<dbReference type="GO" id="GO:0006096">
    <property type="term" value="P:glycolytic process"/>
    <property type="evidence" value="ECO:0007669"/>
    <property type="project" value="UniProtKB-UniRule"/>
</dbReference>
<evidence type="ECO:0000256" key="9">
    <source>
        <dbReference type="PIRSR" id="PIRSR000102-1"/>
    </source>
</evidence>
<evidence type="ECO:0000256" key="8">
    <source>
        <dbReference type="HAMAP-Rule" id="MF_00488"/>
    </source>
</evidence>
<dbReference type="PRINTS" id="PR00086">
    <property type="entry name" value="LLDHDRGNASE"/>
</dbReference>
<dbReference type="Proteomes" id="UP000070422">
    <property type="component" value="Unassembled WGS sequence"/>
</dbReference>
<evidence type="ECO:0000256" key="6">
    <source>
        <dbReference type="ARBA" id="ARBA00023027"/>
    </source>
</evidence>
<dbReference type="UniPathway" id="UPA00554">
    <property type="reaction ID" value="UER00611"/>
</dbReference>
<dbReference type="FunFam" id="3.40.50.720:FF:000018">
    <property type="entry name" value="Malate dehydrogenase"/>
    <property type="match status" value="1"/>
</dbReference>
<comment type="subcellular location">
    <subcellularLocation>
        <location evidence="8">Cytoplasm</location>
    </subcellularLocation>
</comment>
<dbReference type="InterPro" id="IPR018177">
    <property type="entry name" value="L-lactate_DH_AS"/>
</dbReference>
<feature type="binding site" evidence="8">
    <location>
        <begin position="122"/>
        <end position="124"/>
    </location>
    <ligand>
        <name>NAD(+)</name>
        <dbReference type="ChEBI" id="CHEBI:57540"/>
    </ligand>
</feature>
<feature type="binding site" evidence="8 10">
    <location>
        <position position="38"/>
    </location>
    <ligand>
        <name>NAD(+)</name>
        <dbReference type="ChEBI" id="CHEBI:57540"/>
    </ligand>
</feature>
<keyword evidence="5 8" id="KW-0560">Oxidoreductase</keyword>
<feature type="domain" description="Lactate/malate dehydrogenase C-terminal" evidence="12">
    <location>
        <begin position="149"/>
        <end position="317"/>
    </location>
</feature>
<dbReference type="Pfam" id="PF00056">
    <property type="entry name" value="Ldh_1_N"/>
    <property type="match status" value="1"/>
</dbReference>
<dbReference type="EC" id="1.1.1.27" evidence="3 8"/>
<keyword evidence="6 8" id="KW-0520">NAD</keyword>
<feature type="binding site" evidence="8">
    <location>
        <position position="234"/>
    </location>
    <ligand>
        <name>substrate</name>
    </ligand>
</feature>
<dbReference type="InterPro" id="IPR036291">
    <property type="entry name" value="NAD(P)-bd_dom_sf"/>
</dbReference>
<dbReference type="Gene3D" id="3.90.110.10">
    <property type="entry name" value="Lactate dehydrogenase/glycoside hydrolase, family 4, C-terminal"/>
    <property type="match status" value="1"/>
</dbReference>
<dbReference type="CDD" id="cd05291">
    <property type="entry name" value="HicDH_like"/>
    <property type="match status" value="1"/>
</dbReference>
<evidence type="ECO:0000259" key="12">
    <source>
        <dbReference type="Pfam" id="PF02866"/>
    </source>
</evidence>
<evidence type="ECO:0000313" key="14">
    <source>
        <dbReference type="Proteomes" id="UP000070422"/>
    </source>
</evidence>
<evidence type="ECO:0000313" key="13">
    <source>
        <dbReference type="EMBL" id="KXB33106.1"/>
    </source>
</evidence>
<dbReference type="SUPFAM" id="SSF51735">
    <property type="entry name" value="NAD(P)-binding Rossmann-fold domains"/>
    <property type="match status" value="1"/>
</dbReference>
<dbReference type="InterPro" id="IPR015955">
    <property type="entry name" value="Lactate_DH/Glyco_Ohase_4_C"/>
</dbReference>
<comment type="caution">
    <text evidence="13">The sequence shown here is derived from an EMBL/GenBank/DDBJ whole genome shotgun (WGS) entry which is preliminary data.</text>
</comment>
<dbReference type="NCBIfam" id="NF000824">
    <property type="entry name" value="PRK00066.1"/>
    <property type="match status" value="1"/>
</dbReference>
<dbReference type="PATRIC" id="fig|87541.4.peg.1728"/>
<reference evidence="13 14" key="1">
    <citation type="submission" date="2016-01" db="EMBL/GenBank/DDBJ databases">
        <authorList>
            <person name="Oliw E.H."/>
        </authorList>
    </citation>
    <scope>NUCLEOTIDE SEQUENCE [LARGE SCALE GENOMIC DNA]</scope>
    <source>
        <strain evidence="13 14">KA00635</strain>
    </source>
</reference>
<feature type="binding site" evidence="8">
    <location>
        <begin position="124"/>
        <end position="127"/>
    </location>
    <ligand>
        <name>substrate</name>
    </ligand>
</feature>
<feature type="binding site" evidence="8">
    <location>
        <position position="17"/>
    </location>
    <ligand>
        <name>NAD(+)</name>
        <dbReference type="ChEBI" id="CHEBI:57540"/>
    </ligand>
</feature>
<dbReference type="InterPro" id="IPR001557">
    <property type="entry name" value="L-lactate/malate_DH"/>
</dbReference>
<dbReference type="GO" id="GO:0005737">
    <property type="term" value="C:cytoplasm"/>
    <property type="evidence" value="ECO:0007669"/>
    <property type="project" value="UniProtKB-SubCell"/>
</dbReference>
<dbReference type="PIRSF" id="PIRSF000102">
    <property type="entry name" value="Lac_mal_DH"/>
    <property type="match status" value="1"/>
</dbReference>
<evidence type="ECO:0000256" key="4">
    <source>
        <dbReference type="ARBA" id="ARBA00016495"/>
    </source>
</evidence>
<evidence type="ECO:0000256" key="5">
    <source>
        <dbReference type="ARBA" id="ARBA00023002"/>
    </source>
</evidence>
<comment type="pathway">
    <text evidence="1 8">Fermentation; pyruvate fermentation to lactate; (S)-lactate from pyruvate: step 1/1.</text>
</comment>
<feature type="binding site" evidence="10">
    <location>
        <position position="99"/>
    </location>
    <ligand>
        <name>NAD(+)</name>
        <dbReference type="ChEBI" id="CHEBI:57540"/>
    </ligand>
</feature>
<feature type="domain" description="Lactate/malate dehydrogenase N-terminal" evidence="11">
    <location>
        <begin position="8"/>
        <end position="146"/>
    </location>
</feature>
<comment type="subunit">
    <text evidence="8">Homotetramer.</text>
</comment>
<dbReference type="PANTHER" id="PTHR43128">
    <property type="entry name" value="L-2-HYDROXYCARBOXYLATE DEHYDROGENASE (NAD(P)(+))"/>
    <property type="match status" value="1"/>
</dbReference>
<feature type="active site" description="Proton acceptor" evidence="8 9">
    <location>
        <position position="179"/>
    </location>
</feature>
<evidence type="ECO:0000259" key="11">
    <source>
        <dbReference type="Pfam" id="PF00056"/>
    </source>
</evidence>
<feature type="binding site" evidence="8">
    <location>
        <position position="68"/>
    </location>
    <ligand>
        <name>NAD(+)</name>
        <dbReference type="ChEBI" id="CHEBI:57540"/>
    </ligand>
</feature>
<keyword evidence="8" id="KW-0963">Cytoplasm</keyword>
<evidence type="ECO:0000256" key="2">
    <source>
        <dbReference type="ARBA" id="ARBA00006054"/>
    </source>
</evidence>
<comment type="function">
    <text evidence="8">Catalyzes the conversion of lactate to pyruvate.</text>
</comment>
<name>A0A133XQ92_9LACT</name>
<keyword evidence="8" id="KW-0597">Phosphoprotein</keyword>
<evidence type="ECO:0000256" key="1">
    <source>
        <dbReference type="ARBA" id="ARBA00004843"/>
    </source>
</evidence>
<feature type="binding site" evidence="8">
    <location>
        <position position="43"/>
    </location>
    <ligand>
        <name>NAD(+)</name>
        <dbReference type="ChEBI" id="CHEBI:57540"/>
    </ligand>
</feature>
<proteinExistence type="inferred from homology"/>
<evidence type="ECO:0000256" key="7">
    <source>
        <dbReference type="ARBA" id="ARBA00049258"/>
    </source>
</evidence>
<gene>
    <name evidence="8" type="primary">ldh</name>
    <name evidence="13" type="ORF">HMPREF3187_01748</name>
</gene>
<evidence type="ECO:0000256" key="3">
    <source>
        <dbReference type="ARBA" id="ARBA00012967"/>
    </source>
</evidence>
<feature type="binding site" evidence="10">
    <location>
        <begin position="13"/>
        <end position="18"/>
    </location>
    <ligand>
        <name>NAD(+)</name>
        <dbReference type="ChEBI" id="CHEBI:57540"/>
    </ligand>
</feature>
<comment type="catalytic activity">
    <reaction evidence="7 8">
        <text>(S)-lactate + NAD(+) = pyruvate + NADH + H(+)</text>
        <dbReference type="Rhea" id="RHEA:23444"/>
        <dbReference type="ChEBI" id="CHEBI:15361"/>
        <dbReference type="ChEBI" id="CHEBI:15378"/>
        <dbReference type="ChEBI" id="CHEBI:16651"/>
        <dbReference type="ChEBI" id="CHEBI:57540"/>
        <dbReference type="ChEBI" id="CHEBI:57945"/>
        <dbReference type="EC" id="1.1.1.27"/>
    </reaction>
</comment>